<dbReference type="InterPro" id="IPR020904">
    <property type="entry name" value="Sc_DH/Rdtase_CS"/>
</dbReference>
<keyword evidence="2" id="KW-0560">Oxidoreductase</keyword>
<dbReference type="InterPro" id="IPR036291">
    <property type="entry name" value="NAD(P)-bd_dom_sf"/>
</dbReference>
<gene>
    <name evidence="4" type="ORF">DFH01_01510</name>
</gene>
<evidence type="ECO:0008006" key="6">
    <source>
        <dbReference type="Google" id="ProtNLM"/>
    </source>
</evidence>
<organism evidence="4 5">
    <name type="scientific">Falsiroseomonas bella</name>
    <dbReference type="NCBI Taxonomy" id="2184016"/>
    <lineage>
        <taxon>Bacteria</taxon>
        <taxon>Pseudomonadati</taxon>
        <taxon>Pseudomonadota</taxon>
        <taxon>Alphaproteobacteria</taxon>
        <taxon>Acetobacterales</taxon>
        <taxon>Roseomonadaceae</taxon>
        <taxon>Falsiroseomonas</taxon>
    </lineage>
</organism>
<sequence>MPPRLEPLARQSILITGASSGIGLAAARMAAGRGAAVTLVARNEDALRAAAEGIRASGGRAAWHAADVADATALEAAADRAEQEFGGLDSWVNDAGASTVGAIEDTPVEDQRRLFETNYWGVVNGSLIAARRLRAHGGALVNIGSVLSDRALIYQGTYSATKHAVKAFTDALRMELEAAGAPISVTLVKPASVDTPYVRAREARMERPGHAAAAAGL</sequence>
<evidence type="ECO:0000256" key="1">
    <source>
        <dbReference type="ARBA" id="ARBA00006484"/>
    </source>
</evidence>
<keyword evidence="5" id="KW-1185">Reference proteome</keyword>
<dbReference type="Gene3D" id="3.40.50.720">
    <property type="entry name" value="NAD(P)-binding Rossmann-like Domain"/>
    <property type="match status" value="1"/>
</dbReference>
<dbReference type="AlphaFoldDB" id="A0A317FK84"/>
<dbReference type="Pfam" id="PF00106">
    <property type="entry name" value="adh_short"/>
    <property type="match status" value="1"/>
</dbReference>
<dbReference type="InterPro" id="IPR002347">
    <property type="entry name" value="SDR_fam"/>
</dbReference>
<reference evidence="5" key="1">
    <citation type="submission" date="2018-05" db="EMBL/GenBank/DDBJ databases">
        <authorList>
            <person name="Du Z."/>
            <person name="Wang X."/>
        </authorList>
    </citation>
    <scope>NUCLEOTIDE SEQUENCE [LARGE SCALE GENOMIC DNA]</scope>
    <source>
        <strain evidence="5">CQN31</strain>
    </source>
</reference>
<protein>
    <recommendedName>
        <fullName evidence="6">Short-chain dehydrogenase</fullName>
    </recommendedName>
</protein>
<accession>A0A317FK84</accession>
<dbReference type="SUPFAM" id="SSF51735">
    <property type="entry name" value="NAD(P)-binding Rossmann-fold domains"/>
    <property type="match status" value="1"/>
</dbReference>
<dbReference type="RefSeq" id="WP_109868638.1">
    <property type="nucleotide sequence ID" value="NZ_QGNA01000001.1"/>
</dbReference>
<dbReference type="GO" id="GO:0016491">
    <property type="term" value="F:oxidoreductase activity"/>
    <property type="evidence" value="ECO:0007669"/>
    <property type="project" value="UniProtKB-KW"/>
</dbReference>
<dbReference type="PANTHER" id="PTHR44196">
    <property type="entry name" value="DEHYDROGENASE/REDUCTASE SDR FAMILY MEMBER 7B"/>
    <property type="match status" value="1"/>
</dbReference>
<comment type="similarity">
    <text evidence="1 3">Belongs to the short-chain dehydrogenases/reductases (SDR) family.</text>
</comment>
<evidence type="ECO:0000313" key="5">
    <source>
        <dbReference type="Proteomes" id="UP000245765"/>
    </source>
</evidence>
<dbReference type="PRINTS" id="PR00081">
    <property type="entry name" value="GDHRDH"/>
</dbReference>
<dbReference type="EMBL" id="QGNA01000001">
    <property type="protein sequence ID" value="PWS38016.1"/>
    <property type="molecule type" value="Genomic_DNA"/>
</dbReference>
<evidence type="ECO:0000256" key="2">
    <source>
        <dbReference type="ARBA" id="ARBA00023002"/>
    </source>
</evidence>
<evidence type="ECO:0000256" key="3">
    <source>
        <dbReference type="RuleBase" id="RU000363"/>
    </source>
</evidence>
<evidence type="ECO:0000313" key="4">
    <source>
        <dbReference type="EMBL" id="PWS38016.1"/>
    </source>
</evidence>
<comment type="caution">
    <text evidence="4">The sequence shown here is derived from an EMBL/GenBank/DDBJ whole genome shotgun (WGS) entry which is preliminary data.</text>
</comment>
<name>A0A317FK84_9PROT</name>
<dbReference type="GO" id="GO:0016020">
    <property type="term" value="C:membrane"/>
    <property type="evidence" value="ECO:0007669"/>
    <property type="project" value="TreeGrafter"/>
</dbReference>
<dbReference type="PRINTS" id="PR00080">
    <property type="entry name" value="SDRFAMILY"/>
</dbReference>
<dbReference type="OrthoDB" id="9781689at2"/>
<dbReference type="PANTHER" id="PTHR44196:SF1">
    <property type="entry name" value="DEHYDROGENASE_REDUCTASE SDR FAMILY MEMBER 7B"/>
    <property type="match status" value="1"/>
</dbReference>
<dbReference type="PROSITE" id="PS00061">
    <property type="entry name" value="ADH_SHORT"/>
    <property type="match status" value="1"/>
</dbReference>
<dbReference type="Proteomes" id="UP000245765">
    <property type="component" value="Unassembled WGS sequence"/>
</dbReference>
<proteinExistence type="inferred from homology"/>